<feature type="domain" description="MD-2-related lipid-recognition" evidence="4">
    <location>
        <begin position="19"/>
        <end position="144"/>
    </location>
</feature>
<evidence type="ECO:0000256" key="2">
    <source>
        <dbReference type="ARBA" id="ARBA00006370"/>
    </source>
</evidence>
<dbReference type="Proteomes" id="UP000675881">
    <property type="component" value="Chromosome 5"/>
</dbReference>
<evidence type="ECO:0000313" key="6">
    <source>
        <dbReference type="Proteomes" id="UP000675881"/>
    </source>
</evidence>
<name>A0A7R8CW82_LEPSM</name>
<dbReference type="Pfam" id="PF02221">
    <property type="entry name" value="E1_DerP2_DerF2"/>
    <property type="match status" value="1"/>
</dbReference>
<comment type="similarity">
    <text evidence="2">Belongs to the NPC2 family.</text>
</comment>
<dbReference type="GO" id="GO:0032934">
    <property type="term" value="F:sterol binding"/>
    <property type="evidence" value="ECO:0007669"/>
    <property type="project" value="InterPro"/>
</dbReference>
<dbReference type="GO" id="GO:0015918">
    <property type="term" value="P:sterol transport"/>
    <property type="evidence" value="ECO:0007669"/>
    <property type="project" value="InterPro"/>
</dbReference>
<dbReference type="SUPFAM" id="SSF81296">
    <property type="entry name" value="E set domains"/>
    <property type="match status" value="1"/>
</dbReference>
<dbReference type="InterPro" id="IPR014756">
    <property type="entry name" value="Ig_E-set"/>
</dbReference>
<reference evidence="5" key="1">
    <citation type="submission" date="2021-02" db="EMBL/GenBank/DDBJ databases">
        <authorList>
            <person name="Bekaert M."/>
        </authorList>
    </citation>
    <scope>NUCLEOTIDE SEQUENCE</scope>
    <source>
        <strain evidence="5">IoA-00</strain>
    </source>
</reference>
<evidence type="ECO:0000256" key="3">
    <source>
        <dbReference type="ARBA" id="ARBA00022525"/>
    </source>
</evidence>
<gene>
    <name evidence="5" type="ORF">LSAA_10009</name>
</gene>
<dbReference type="OrthoDB" id="6576058at2759"/>
<comment type="subcellular location">
    <subcellularLocation>
        <location evidence="1">Secreted</location>
    </subcellularLocation>
</comment>
<keyword evidence="6" id="KW-1185">Reference proteome</keyword>
<keyword evidence="3" id="KW-0964">Secreted</keyword>
<dbReference type="InterPro" id="IPR039670">
    <property type="entry name" value="NPC2-like"/>
</dbReference>
<evidence type="ECO:0000256" key="1">
    <source>
        <dbReference type="ARBA" id="ARBA00004613"/>
    </source>
</evidence>
<dbReference type="EMBL" id="HG994584">
    <property type="protein sequence ID" value="CAF2950070.1"/>
    <property type="molecule type" value="Genomic_DNA"/>
</dbReference>
<dbReference type="GO" id="GO:0005576">
    <property type="term" value="C:extracellular region"/>
    <property type="evidence" value="ECO:0007669"/>
    <property type="project" value="UniProtKB-SubCell"/>
</dbReference>
<dbReference type="AlphaFoldDB" id="A0A7R8CW82"/>
<protein>
    <submittedName>
        <fullName evidence="5">(salmon louse) hypothetical protein</fullName>
    </submittedName>
</protein>
<dbReference type="FunFam" id="2.60.40.770:FF:000001">
    <property type="entry name" value="NPC intracellular cholesterol transporter 2"/>
    <property type="match status" value="1"/>
</dbReference>
<dbReference type="InterPro" id="IPR003172">
    <property type="entry name" value="ML_dom"/>
</dbReference>
<proteinExistence type="inferred from homology"/>
<accession>A0A7R8CW82</accession>
<evidence type="ECO:0000259" key="4">
    <source>
        <dbReference type="SMART" id="SM00737"/>
    </source>
</evidence>
<dbReference type="Gene3D" id="2.60.40.770">
    <property type="match status" value="1"/>
</dbReference>
<sequence length="148" mass="16509">MKSFLILITLVSLTFGLEIRDCGSQGAEITKIDFPTCIKEPCVVHRGDQLKAKLYLKAKKATDYLDCELSAIMSGIELPYPGGCDEADACQSLLEGECPVEEGAELIYDVSIYIDKIFPTIVVDGKWKLLDEDEEVFSCFNIKMDIRD</sequence>
<organism evidence="5 6">
    <name type="scientific">Lepeophtheirus salmonis</name>
    <name type="common">Salmon louse</name>
    <name type="synonym">Caligus salmonis</name>
    <dbReference type="NCBI Taxonomy" id="72036"/>
    <lineage>
        <taxon>Eukaryota</taxon>
        <taxon>Metazoa</taxon>
        <taxon>Ecdysozoa</taxon>
        <taxon>Arthropoda</taxon>
        <taxon>Crustacea</taxon>
        <taxon>Multicrustacea</taxon>
        <taxon>Hexanauplia</taxon>
        <taxon>Copepoda</taxon>
        <taxon>Siphonostomatoida</taxon>
        <taxon>Caligidae</taxon>
        <taxon>Lepeophtheirus</taxon>
    </lineage>
</organism>
<dbReference type="PANTHER" id="PTHR11306">
    <property type="entry name" value="NIEMANN PICK TYPE C2 PROTEIN NPC2-RELATED"/>
    <property type="match status" value="1"/>
</dbReference>
<dbReference type="PANTHER" id="PTHR11306:SF68">
    <property type="entry name" value="NPC INTRACELLULAR CHOLESTEROL TRANSPORTER 2"/>
    <property type="match status" value="1"/>
</dbReference>
<evidence type="ECO:0000313" key="5">
    <source>
        <dbReference type="EMBL" id="CAF2950070.1"/>
    </source>
</evidence>
<dbReference type="SMART" id="SM00737">
    <property type="entry name" value="ML"/>
    <property type="match status" value="1"/>
</dbReference>